<dbReference type="InterPro" id="IPR001811">
    <property type="entry name" value="Chemokine_IL8-like_dom"/>
</dbReference>
<keyword evidence="4 5" id="KW-0732">Signal</keyword>
<organism evidence="7 8">
    <name type="scientific">Acanthisitta chloris</name>
    <name type="common">rifleman</name>
    <dbReference type="NCBI Taxonomy" id="57068"/>
    <lineage>
        <taxon>Eukaryota</taxon>
        <taxon>Metazoa</taxon>
        <taxon>Chordata</taxon>
        <taxon>Craniata</taxon>
        <taxon>Vertebrata</taxon>
        <taxon>Euteleostomi</taxon>
        <taxon>Archelosauria</taxon>
        <taxon>Archosauria</taxon>
        <taxon>Dinosauria</taxon>
        <taxon>Saurischia</taxon>
        <taxon>Theropoda</taxon>
        <taxon>Coelurosauria</taxon>
        <taxon>Aves</taxon>
        <taxon>Neognathae</taxon>
        <taxon>Neoaves</taxon>
        <taxon>Telluraves</taxon>
        <taxon>Australaves</taxon>
        <taxon>Passeriformes</taxon>
        <taxon>Acanthisittidae</taxon>
        <taxon>Acanthisitta</taxon>
    </lineage>
</organism>
<dbReference type="EMBL" id="KK829655">
    <property type="protein sequence ID" value="KFP75489.1"/>
    <property type="molecule type" value="Genomic_DNA"/>
</dbReference>
<dbReference type="SMART" id="SM00199">
    <property type="entry name" value="SCY"/>
    <property type="match status" value="1"/>
</dbReference>
<feature type="signal peptide" evidence="5">
    <location>
        <begin position="1"/>
        <end position="22"/>
    </location>
</feature>
<dbReference type="FunFam" id="2.40.50.40:FF:000002">
    <property type="entry name" value="C-C motif chemokine"/>
    <property type="match status" value="1"/>
</dbReference>
<feature type="chain" id="PRO_5001877110" evidence="5">
    <location>
        <begin position="23"/>
        <end position="114"/>
    </location>
</feature>
<dbReference type="GO" id="GO:0048020">
    <property type="term" value="F:CCR chemokine receptor binding"/>
    <property type="evidence" value="ECO:0007669"/>
    <property type="project" value="TreeGrafter"/>
</dbReference>
<evidence type="ECO:0000256" key="1">
    <source>
        <dbReference type="ARBA" id="ARBA00010868"/>
    </source>
</evidence>
<accession>A0A091MLQ6</accession>
<evidence type="ECO:0000256" key="2">
    <source>
        <dbReference type="ARBA" id="ARBA00022500"/>
    </source>
</evidence>
<name>A0A091MLQ6_9PASS</name>
<dbReference type="GO" id="GO:0030335">
    <property type="term" value="P:positive regulation of cell migration"/>
    <property type="evidence" value="ECO:0007669"/>
    <property type="project" value="TreeGrafter"/>
</dbReference>
<keyword evidence="8" id="KW-1185">Reference proteome</keyword>
<dbReference type="GO" id="GO:0008009">
    <property type="term" value="F:chemokine activity"/>
    <property type="evidence" value="ECO:0007669"/>
    <property type="project" value="InterPro"/>
</dbReference>
<proteinExistence type="inferred from homology"/>
<protein>
    <submittedName>
        <fullName evidence="7">C-C motif chemokine 3</fullName>
    </submittedName>
</protein>
<dbReference type="Proteomes" id="UP000053537">
    <property type="component" value="Unassembled WGS sequence"/>
</dbReference>
<evidence type="ECO:0000256" key="5">
    <source>
        <dbReference type="SAM" id="SignalP"/>
    </source>
</evidence>
<dbReference type="Pfam" id="PF00048">
    <property type="entry name" value="IL8"/>
    <property type="match status" value="1"/>
</dbReference>
<dbReference type="GO" id="GO:0061844">
    <property type="term" value="P:antimicrobial humoral immune response mediated by antimicrobial peptide"/>
    <property type="evidence" value="ECO:0007669"/>
    <property type="project" value="TreeGrafter"/>
</dbReference>
<dbReference type="PANTHER" id="PTHR12015">
    <property type="entry name" value="SMALL INDUCIBLE CYTOKINE A"/>
    <property type="match status" value="1"/>
</dbReference>
<dbReference type="GO" id="GO:0005615">
    <property type="term" value="C:extracellular space"/>
    <property type="evidence" value="ECO:0007669"/>
    <property type="project" value="UniProtKB-KW"/>
</dbReference>
<feature type="domain" description="Chemokine interleukin-8-like" evidence="6">
    <location>
        <begin position="51"/>
        <end position="109"/>
    </location>
</feature>
<sequence length="114" mass="12605">MNILTATLAVLLLGTICSLAEADLDDSNIAALSQKLDMLSFPGRESHPYIPHVCCVSYVQRPIPRNTITATYRTSSHCPKPGVILVTKKGKELCANPNARWVQTYLKDLEILEH</sequence>
<dbReference type="AlphaFoldDB" id="A0A091MLQ6"/>
<evidence type="ECO:0000259" key="6">
    <source>
        <dbReference type="SMART" id="SM00199"/>
    </source>
</evidence>
<dbReference type="GO" id="GO:0006954">
    <property type="term" value="P:inflammatory response"/>
    <property type="evidence" value="ECO:0007669"/>
    <property type="project" value="TreeGrafter"/>
</dbReference>
<dbReference type="InterPro" id="IPR036048">
    <property type="entry name" value="Interleukin_8-like_sf"/>
</dbReference>
<evidence type="ECO:0000256" key="4">
    <source>
        <dbReference type="ARBA" id="ARBA00022729"/>
    </source>
</evidence>
<keyword evidence="2" id="KW-0145">Chemotaxis</keyword>
<dbReference type="OrthoDB" id="8934837at2759"/>
<reference evidence="7 8" key="1">
    <citation type="submission" date="2014-04" db="EMBL/GenBank/DDBJ databases">
        <title>Genome evolution of avian class.</title>
        <authorList>
            <person name="Zhang G."/>
            <person name="Li C."/>
        </authorList>
    </citation>
    <scope>NUCLEOTIDE SEQUENCE [LARGE SCALE GENOMIC DNA]</scope>
    <source>
        <strain evidence="7">BGI_N310</strain>
    </source>
</reference>
<comment type="similarity">
    <text evidence="1">Belongs to the intercrine beta (chemokine CC) family.</text>
</comment>
<evidence type="ECO:0000256" key="3">
    <source>
        <dbReference type="ARBA" id="ARBA00022514"/>
    </source>
</evidence>
<keyword evidence="3" id="KW-0202">Cytokine</keyword>
<dbReference type="SUPFAM" id="SSF54117">
    <property type="entry name" value="Interleukin 8-like chemokines"/>
    <property type="match status" value="1"/>
</dbReference>
<dbReference type="PANTHER" id="PTHR12015:SF103">
    <property type="entry name" value="C-C MOTIF CHEMOKINE 4-RELATED"/>
    <property type="match status" value="1"/>
</dbReference>
<dbReference type="Gene3D" id="2.40.50.40">
    <property type="match status" value="1"/>
</dbReference>
<dbReference type="GO" id="GO:0048245">
    <property type="term" value="P:eosinophil chemotaxis"/>
    <property type="evidence" value="ECO:0007669"/>
    <property type="project" value="TreeGrafter"/>
</dbReference>
<gene>
    <name evidence="7" type="ORF">N310_07773</name>
</gene>
<dbReference type="InterPro" id="IPR039809">
    <property type="entry name" value="Chemokine_b/g/d"/>
</dbReference>
<evidence type="ECO:0000313" key="8">
    <source>
        <dbReference type="Proteomes" id="UP000053537"/>
    </source>
</evidence>
<dbReference type="GO" id="GO:0070098">
    <property type="term" value="P:chemokine-mediated signaling pathway"/>
    <property type="evidence" value="ECO:0007669"/>
    <property type="project" value="TreeGrafter"/>
</dbReference>
<dbReference type="CDD" id="cd00272">
    <property type="entry name" value="Chemokine_CC"/>
    <property type="match status" value="1"/>
</dbReference>
<dbReference type="KEGG" id="achl:103797740"/>
<evidence type="ECO:0000313" key="7">
    <source>
        <dbReference type="EMBL" id="KFP75489.1"/>
    </source>
</evidence>